<dbReference type="VEuPathDB" id="FungiDB:ASPCADRAFT_9191"/>
<dbReference type="InterPro" id="IPR055560">
    <property type="entry name" value="DUF7136"/>
</dbReference>
<evidence type="ECO:0000259" key="2">
    <source>
        <dbReference type="Pfam" id="PF23584"/>
    </source>
</evidence>
<sequence>MYLPQAKWLGFLGAIVLVPTVAAVEVDLVFPRNESYSPPADWFPIVFAVQNTSSAELLNLHMFYDIRMNNDVNNQTTFTHDFRWANWSGSADPYFAYQYVRNLLTTGPWSVAWELRWQSCDEEALANMQWSSDCNGVAINVTDITMDSPAEVNTAGRDTCVVTTNSTTSPTRTTPDPCRVAIDEDSAASMAAAHHTQLCDGLNPPEDCPRKKNGAQPLVARGIIRSLAALGVAGVLLL</sequence>
<keyword evidence="1" id="KW-0732">Signal</keyword>
<dbReference type="EMBL" id="KV907509">
    <property type="protein sequence ID" value="OOF91772.1"/>
    <property type="molecule type" value="Genomic_DNA"/>
</dbReference>
<proteinExistence type="predicted"/>
<evidence type="ECO:0000313" key="3">
    <source>
        <dbReference type="EMBL" id="OOF91772.1"/>
    </source>
</evidence>
<evidence type="ECO:0000313" key="4">
    <source>
        <dbReference type="Proteomes" id="UP000188318"/>
    </source>
</evidence>
<reference evidence="4" key="1">
    <citation type="journal article" date="2017" name="Genome Biol.">
        <title>Comparative genomics reveals high biological diversity and specific adaptations in the industrially and medically important fungal genus Aspergillus.</title>
        <authorList>
            <person name="de Vries R.P."/>
            <person name="Riley R."/>
            <person name="Wiebenga A."/>
            <person name="Aguilar-Osorio G."/>
            <person name="Amillis S."/>
            <person name="Uchima C.A."/>
            <person name="Anderluh G."/>
            <person name="Asadollahi M."/>
            <person name="Askin M."/>
            <person name="Barry K."/>
            <person name="Battaglia E."/>
            <person name="Bayram O."/>
            <person name="Benocci T."/>
            <person name="Braus-Stromeyer S.A."/>
            <person name="Caldana C."/>
            <person name="Canovas D."/>
            <person name="Cerqueira G.C."/>
            <person name="Chen F."/>
            <person name="Chen W."/>
            <person name="Choi C."/>
            <person name="Clum A."/>
            <person name="Dos Santos R.A."/>
            <person name="Damasio A.R."/>
            <person name="Diallinas G."/>
            <person name="Emri T."/>
            <person name="Fekete E."/>
            <person name="Flipphi M."/>
            <person name="Freyberg S."/>
            <person name="Gallo A."/>
            <person name="Gournas C."/>
            <person name="Habgood R."/>
            <person name="Hainaut M."/>
            <person name="Harispe M.L."/>
            <person name="Henrissat B."/>
            <person name="Hilden K.S."/>
            <person name="Hope R."/>
            <person name="Hossain A."/>
            <person name="Karabika E."/>
            <person name="Karaffa L."/>
            <person name="Karanyi Z."/>
            <person name="Krasevec N."/>
            <person name="Kuo A."/>
            <person name="Kusch H."/>
            <person name="LaButti K."/>
            <person name="Lagendijk E.L."/>
            <person name="Lapidus A."/>
            <person name="Levasseur A."/>
            <person name="Lindquist E."/>
            <person name="Lipzen A."/>
            <person name="Logrieco A.F."/>
            <person name="MacCabe A."/>
            <person name="Maekelae M.R."/>
            <person name="Malavazi I."/>
            <person name="Melin P."/>
            <person name="Meyer V."/>
            <person name="Mielnichuk N."/>
            <person name="Miskei M."/>
            <person name="Molnar A.P."/>
            <person name="Mule G."/>
            <person name="Ngan C.Y."/>
            <person name="Orejas M."/>
            <person name="Orosz E."/>
            <person name="Ouedraogo J.P."/>
            <person name="Overkamp K.M."/>
            <person name="Park H.-S."/>
            <person name="Perrone G."/>
            <person name="Piumi F."/>
            <person name="Punt P.J."/>
            <person name="Ram A.F."/>
            <person name="Ramon A."/>
            <person name="Rauscher S."/>
            <person name="Record E."/>
            <person name="Riano-Pachon D.M."/>
            <person name="Robert V."/>
            <person name="Roehrig J."/>
            <person name="Ruller R."/>
            <person name="Salamov A."/>
            <person name="Salih N.S."/>
            <person name="Samson R.A."/>
            <person name="Sandor E."/>
            <person name="Sanguinetti M."/>
            <person name="Schuetze T."/>
            <person name="Sepcic K."/>
            <person name="Shelest E."/>
            <person name="Sherlock G."/>
            <person name="Sophianopoulou V."/>
            <person name="Squina F.M."/>
            <person name="Sun H."/>
            <person name="Susca A."/>
            <person name="Todd R.B."/>
            <person name="Tsang A."/>
            <person name="Unkles S.E."/>
            <person name="van de Wiele N."/>
            <person name="van Rossen-Uffink D."/>
            <person name="Oliveira J.V."/>
            <person name="Vesth T.C."/>
            <person name="Visser J."/>
            <person name="Yu J.-H."/>
            <person name="Zhou M."/>
            <person name="Andersen M.R."/>
            <person name="Archer D.B."/>
            <person name="Baker S.E."/>
            <person name="Benoit I."/>
            <person name="Brakhage A.A."/>
            <person name="Braus G.H."/>
            <person name="Fischer R."/>
            <person name="Frisvad J.C."/>
            <person name="Goldman G.H."/>
            <person name="Houbraken J."/>
            <person name="Oakley B."/>
            <person name="Pocsi I."/>
            <person name="Scazzocchio C."/>
            <person name="Seiboth B."/>
            <person name="vanKuyk P.A."/>
            <person name="Wortman J."/>
            <person name="Dyer P.S."/>
            <person name="Grigoriev I.V."/>
        </authorList>
    </citation>
    <scope>NUCLEOTIDE SEQUENCE [LARGE SCALE GENOMIC DNA]</scope>
    <source>
        <strain evidence="4">ITEM 5010</strain>
    </source>
</reference>
<feature type="domain" description="DUF7136" evidence="2">
    <location>
        <begin position="22"/>
        <end position="126"/>
    </location>
</feature>
<dbReference type="Pfam" id="PF23584">
    <property type="entry name" value="DUF7136"/>
    <property type="match status" value="2"/>
</dbReference>
<protein>
    <recommendedName>
        <fullName evidence="2">DUF7136 domain-containing protein</fullName>
    </recommendedName>
</protein>
<feature type="signal peptide" evidence="1">
    <location>
        <begin position="1"/>
        <end position="23"/>
    </location>
</feature>
<dbReference type="OrthoDB" id="4490227at2759"/>
<dbReference type="STRING" id="602072.A0A1R3RBC9"/>
<gene>
    <name evidence="3" type="ORF">ASPCADRAFT_9191</name>
</gene>
<keyword evidence="4" id="KW-1185">Reference proteome</keyword>
<dbReference type="OMA" id="CNGLNPP"/>
<feature type="chain" id="PRO_5012074062" description="DUF7136 domain-containing protein" evidence="1">
    <location>
        <begin position="24"/>
        <end position="238"/>
    </location>
</feature>
<organism evidence="3 4">
    <name type="scientific">Aspergillus carbonarius (strain ITEM 5010)</name>
    <dbReference type="NCBI Taxonomy" id="602072"/>
    <lineage>
        <taxon>Eukaryota</taxon>
        <taxon>Fungi</taxon>
        <taxon>Dikarya</taxon>
        <taxon>Ascomycota</taxon>
        <taxon>Pezizomycotina</taxon>
        <taxon>Eurotiomycetes</taxon>
        <taxon>Eurotiomycetidae</taxon>
        <taxon>Eurotiales</taxon>
        <taxon>Aspergillaceae</taxon>
        <taxon>Aspergillus</taxon>
        <taxon>Aspergillus subgen. Circumdati</taxon>
    </lineage>
</organism>
<dbReference type="Proteomes" id="UP000188318">
    <property type="component" value="Unassembled WGS sequence"/>
</dbReference>
<name>A0A1R3RBC9_ASPC5</name>
<evidence type="ECO:0000256" key="1">
    <source>
        <dbReference type="SAM" id="SignalP"/>
    </source>
</evidence>
<accession>A0A1R3RBC9</accession>
<dbReference type="AlphaFoldDB" id="A0A1R3RBC9"/>
<feature type="domain" description="DUF7136" evidence="2">
    <location>
        <begin position="134"/>
        <end position="208"/>
    </location>
</feature>